<keyword evidence="1" id="KW-0813">Transport</keyword>
<reference evidence="9 10" key="2">
    <citation type="submission" date="2020-05" db="EMBL/GenBank/DDBJ databases">
        <authorList>
            <person name="Khan S.A."/>
            <person name="Jeon C.O."/>
            <person name="Chun B.H."/>
        </authorList>
    </citation>
    <scope>NUCLEOTIDE SEQUENCE [LARGE SCALE GENOMIC DNA]</scope>
    <source>
        <strain evidence="9 10">H242</strain>
    </source>
</reference>
<feature type="signal peptide" evidence="7">
    <location>
        <begin position="1"/>
        <end position="21"/>
    </location>
</feature>
<evidence type="ECO:0000256" key="4">
    <source>
        <dbReference type="ARBA" id="ARBA00022982"/>
    </source>
</evidence>
<dbReference type="InterPro" id="IPR009056">
    <property type="entry name" value="Cyt_c-like_dom"/>
</dbReference>
<evidence type="ECO:0000256" key="7">
    <source>
        <dbReference type="SAM" id="SignalP"/>
    </source>
</evidence>
<keyword evidence="4" id="KW-0249">Electron transport</keyword>
<keyword evidence="5 6" id="KW-0408">Iron</keyword>
<name>A0ABX6P051_9BURK</name>
<dbReference type="InterPro" id="IPR050597">
    <property type="entry name" value="Cytochrome_c_Oxidase_Subunit"/>
</dbReference>
<evidence type="ECO:0000256" key="3">
    <source>
        <dbReference type="ARBA" id="ARBA00022723"/>
    </source>
</evidence>
<sequence>MTAPRKIAAFALAAAASSAHAQDASALYVRSLAATCASCHGTDGRTAAGAPIAPLAGMPREYLVAQLQAFKAGTRPSTIMTQLAKGYTDPQIEQLATYFAAQKK</sequence>
<dbReference type="InterPro" id="IPR036909">
    <property type="entry name" value="Cyt_c-like_dom_sf"/>
</dbReference>
<dbReference type="PANTHER" id="PTHR33751:SF9">
    <property type="entry name" value="CYTOCHROME C4"/>
    <property type="match status" value="1"/>
</dbReference>
<protein>
    <submittedName>
        <fullName evidence="9">C-type cytochrome</fullName>
    </submittedName>
</protein>
<evidence type="ECO:0000256" key="2">
    <source>
        <dbReference type="ARBA" id="ARBA00022617"/>
    </source>
</evidence>
<evidence type="ECO:0000313" key="9">
    <source>
        <dbReference type="EMBL" id="QJW83444.1"/>
    </source>
</evidence>
<dbReference type="SUPFAM" id="SSF46626">
    <property type="entry name" value="Cytochrome c"/>
    <property type="match status" value="1"/>
</dbReference>
<dbReference type="Proteomes" id="UP000500826">
    <property type="component" value="Chromosome"/>
</dbReference>
<keyword evidence="10" id="KW-1185">Reference proteome</keyword>
<organism evidence="9 10">
    <name type="scientific">Ramlibacter terrae</name>
    <dbReference type="NCBI Taxonomy" id="2732511"/>
    <lineage>
        <taxon>Bacteria</taxon>
        <taxon>Pseudomonadati</taxon>
        <taxon>Pseudomonadota</taxon>
        <taxon>Betaproteobacteria</taxon>
        <taxon>Burkholderiales</taxon>
        <taxon>Comamonadaceae</taxon>
        <taxon>Ramlibacter</taxon>
    </lineage>
</organism>
<dbReference type="Pfam" id="PF00034">
    <property type="entry name" value="Cytochrom_C"/>
    <property type="match status" value="1"/>
</dbReference>
<evidence type="ECO:0000256" key="6">
    <source>
        <dbReference type="PROSITE-ProRule" id="PRU00433"/>
    </source>
</evidence>
<keyword evidence="7" id="KW-0732">Signal</keyword>
<feature type="domain" description="Cytochrome c" evidence="8">
    <location>
        <begin position="19"/>
        <end position="103"/>
    </location>
</feature>
<feature type="chain" id="PRO_5045265475" evidence="7">
    <location>
        <begin position="22"/>
        <end position="104"/>
    </location>
</feature>
<evidence type="ECO:0000259" key="8">
    <source>
        <dbReference type="PROSITE" id="PS51007"/>
    </source>
</evidence>
<dbReference type="EMBL" id="CP053418">
    <property type="protein sequence ID" value="QJW83444.1"/>
    <property type="molecule type" value="Genomic_DNA"/>
</dbReference>
<keyword evidence="3 6" id="KW-0479">Metal-binding</keyword>
<proteinExistence type="predicted"/>
<evidence type="ECO:0000313" key="10">
    <source>
        <dbReference type="Proteomes" id="UP000500826"/>
    </source>
</evidence>
<dbReference type="PANTHER" id="PTHR33751">
    <property type="entry name" value="CBB3-TYPE CYTOCHROME C OXIDASE SUBUNIT FIXP"/>
    <property type="match status" value="1"/>
</dbReference>
<evidence type="ECO:0000256" key="5">
    <source>
        <dbReference type="ARBA" id="ARBA00023004"/>
    </source>
</evidence>
<reference evidence="9 10" key="1">
    <citation type="submission" date="2020-05" db="EMBL/GenBank/DDBJ databases">
        <title>Ramlibacter rhizophilus sp. nov., isolated from rhizosphere soil of national flower Mugunghwa from South Korea.</title>
        <authorList>
            <person name="Zheng-Fei Y."/>
            <person name="Huan T."/>
        </authorList>
    </citation>
    <scope>NUCLEOTIDE SEQUENCE [LARGE SCALE GENOMIC DNA]</scope>
    <source>
        <strain evidence="9 10">H242</strain>
    </source>
</reference>
<dbReference type="PROSITE" id="PS51007">
    <property type="entry name" value="CYTC"/>
    <property type="match status" value="1"/>
</dbReference>
<keyword evidence="2 6" id="KW-0349">Heme</keyword>
<gene>
    <name evidence="9" type="ORF">HK414_02565</name>
</gene>
<dbReference type="Gene3D" id="1.10.760.10">
    <property type="entry name" value="Cytochrome c-like domain"/>
    <property type="match status" value="1"/>
</dbReference>
<accession>A0ABX6P051</accession>
<evidence type="ECO:0000256" key="1">
    <source>
        <dbReference type="ARBA" id="ARBA00022448"/>
    </source>
</evidence>